<feature type="coiled-coil region" evidence="1">
    <location>
        <begin position="313"/>
        <end position="369"/>
    </location>
</feature>
<feature type="compositionally biased region" description="Basic and acidic residues" evidence="2">
    <location>
        <begin position="454"/>
        <end position="463"/>
    </location>
</feature>
<evidence type="ECO:0000313" key="4">
    <source>
        <dbReference type="Proteomes" id="UP000279259"/>
    </source>
</evidence>
<dbReference type="EMBL" id="RSCD01000010">
    <property type="protein sequence ID" value="RSH90586.1"/>
    <property type="molecule type" value="Genomic_DNA"/>
</dbReference>
<feature type="compositionally biased region" description="Low complexity" evidence="2">
    <location>
        <begin position="182"/>
        <end position="199"/>
    </location>
</feature>
<protein>
    <submittedName>
        <fullName evidence="3">Uncharacterized protein</fullName>
    </submittedName>
</protein>
<proteinExistence type="predicted"/>
<evidence type="ECO:0000256" key="2">
    <source>
        <dbReference type="SAM" id="MobiDB-lite"/>
    </source>
</evidence>
<organism evidence="3 4">
    <name type="scientific">Saitozyma podzolica</name>
    <dbReference type="NCBI Taxonomy" id="1890683"/>
    <lineage>
        <taxon>Eukaryota</taxon>
        <taxon>Fungi</taxon>
        <taxon>Dikarya</taxon>
        <taxon>Basidiomycota</taxon>
        <taxon>Agaricomycotina</taxon>
        <taxon>Tremellomycetes</taxon>
        <taxon>Tremellales</taxon>
        <taxon>Trimorphomycetaceae</taxon>
        <taxon>Saitozyma</taxon>
    </lineage>
</organism>
<keyword evidence="1" id="KW-0175">Coiled coil</keyword>
<feature type="region of interest" description="Disordered" evidence="2">
    <location>
        <begin position="182"/>
        <end position="203"/>
    </location>
</feature>
<sequence>MPYDINRTSSGLEVRNGIFRMVITHAPPGATGESFTTTRFSVLDCLILSVVTSLRVVIETKSNGIWHSRLATVTLLSGSQSAKYSVDFSQYHLKREAMVSKLTSAGQSSGVNLEHDAPSHFPEVDSVLAAFGPFMAQHPAPSPLPLAPDLRALVAGQLPERFLLAANNEDVGTTSSALTAASTADAANSTPPSSTSTPAWYDKLTPDQRGVARDALMKGLAGATVAALAGFKLGGAIGAGGGPAGAAAGGVFGVLIGFTTGAAAALFAEANAELTQAEKDVAAKTARAEIDKAQAAYFAPYLAKRDAEWAQLAADKEAALARLAADKEAALAQAAAEKAYDELFAQSILGQAIRQAEQANIKLDEARRDLATSGPSMHQVALSRASLAATRTDSAWSGALYVARDFETAASQAGDRVRLDRAVAVRKQVEAEVQRAHERLKAAKRESDIEIAKEREEQLRRDPSLVNDKPAVYRPSKPVKSFDPPQRTGGLPVGGTLPDTRGGGRPRDTHGSGPPPSGPNWGGNPTGPWTGTSDHL</sequence>
<feature type="region of interest" description="Disordered" evidence="2">
    <location>
        <begin position="454"/>
        <end position="536"/>
    </location>
</feature>
<accession>A0A427YHH0</accession>
<gene>
    <name evidence="3" type="ORF">EHS25_001191</name>
</gene>
<name>A0A427YHH0_9TREE</name>
<reference evidence="3 4" key="1">
    <citation type="submission" date="2018-11" db="EMBL/GenBank/DDBJ databases">
        <title>Genome sequence of Saitozyma podzolica DSM 27192.</title>
        <authorList>
            <person name="Aliyu H."/>
            <person name="Gorte O."/>
            <person name="Ochsenreither K."/>
        </authorList>
    </citation>
    <scope>NUCLEOTIDE SEQUENCE [LARGE SCALE GENOMIC DNA]</scope>
    <source>
        <strain evidence="3 4">DSM 27192</strain>
    </source>
</reference>
<comment type="caution">
    <text evidence="3">The sequence shown here is derived from an EMBL/GenBank/DDBJ whole genome shotgun (WGS) entry which is preliminary data.</text>
</comment>
<evidence type="ECO:0000256" key="1">
    <source>
        <dbReference type="SAM" id="Coils"/>
    </source>
</evidence>
<evidence type="ECO:0000313" key="3">
    <source>
        <dbReference type="EMBL" id="RSH90586.1"/>
    </source>
</evidence>
<dbReference type="AlphaFoldDB" id="A0A427YHH0"/>
<dbReference type="Proteomes" id="UP000279259">
    <property type="component" value="Unassembled WGS sequence"/>
</dbReference>
<keyword evidence="4" id="KW-1185">Reference proteome</keyword>
<feature type="compositionally biased region" description="Low complexity" evidence="2">
    <location>
        <begin position="526"/>
        <end position="536"/>
    </location>
</feature>